<name>A0A2T4PUK9_9STAP</name>
<reference evidence="2 3" key="1">
    <citation type="journal article" date="2016" name="Front. Microbiol.">
        <title>Comprehensive Phylogenetic Analysis of Bovine Non-aureus Staphylococci Species Based on Whole-Genome Sequencing.</title>
        <authorList>
            <person name="Naushad S."/>
            <person name="Barkema H.W."/>
            <person name="Luby C."/>
            <person name="Condas L.A."/>
            <person name="Nobrega D.B."/>
            <person name="Carson D.A."/>
            <person name="De Buck J."/>
        </authorList>
    </citation>
    <scope>NUCLEOTIDE SEQUENCE [LARGE SCALE GENOMIC DNA]</scope>
    <source>
        <strain evidence="2 3">SNUC 2204</strain>
    </source>
</reference>
<feature type="transmembrane region" description="Helical" evidence="1">
    <location>
        <begin position="180"/>
        <end position="205"/>
    </location>
</feature>
<dbReference type="InterPro" id="IPR021359">
    <property type="entry name" value="DUF2812"/>
</dbReference>
<keyword evidence="1" id="KW-1133">Transmembrane helix</keyword>
<accession>A0A2T4PUK9</accession>
<feature type="transmembrane region" description="Helical" evidence="1">
    <location>
        <begin position="131"/>
        <end position="151"/>
    </location>
</feature>
<evidence type="ECO:0008006" key="4">
    <source>
        <dbReference type="Google" id="ProtNLM"/>
    </source>
</evidence>
<keyword evidence="1" id="KW-0812">Transmembrane</keyword>
<dbReference type="AlphaFoldDB" id="A0A2T4PUK9"/>
<comment type="caution">
    <text evidence="2">The sequence shown here is derived from an EMBL/GenBank/DDBJ whole genome shotgun (WGS) entry which is preliminary data.</text>
</comment>
<dbReference type="EMBL" id="PZFK01000008">
    <property type="protein sequence ID" value="PTI30087.1"/>
    <property type="molecule type" value="Genomic_DNA"/>
</dbReference>
<protein>
    <recommendedName>
        <fullName evidence="4">DUF2812 domain-containing protein</fullName>
    </recommendedName>
</protein>
<keyword evidence="1" id="KW-0472">Membrane</keyword>
<organism evidence="2 3">
    <name type="scientific">Mammaliicoccus vitulinus</name>
    <dbReference type="NCBI Taxonomy" id="71237"/>
    <lineage>
        <taxon>Bacteria</taxon>
        <taxon>Bacillati</taxon>
        <taxon>Bacillota</taxon>
        <taxon>Bacilli</taxon>
        <taxon>Bacillales</taxon>
        <taxon>Staphylococcaceae</taxon>
        <taxon>Mammaliicoccus</taxon>
    </lineage>
</organism>
<evidence type="ECO:0000313" key="2">
    <source>
        <dbReference type="EMBL" id="PTI30087.1"/>
    </source>
</evidence>
<sequence>MRDYNILLSCMNMDVNMMNRLKFFKIFLNPIKEEEWINSYLKKGYKLVNVSLYGMYVFQKTDKDYVVRLDYRNFNRDLSFQEYIELHEQFGWKLVYGNKYGIGNQYWEKISNKDDDLFSDIESKTKHYQRIMNLLMALSLVFLLYGLQYNFSSTDVILNKTSFFSNFKNGIFSVESFKNLIVILGGFIIRNLSLFIFIGFTIMYFNAYMYIRKIKKNVEENKYD</sequence>
<dbReference type="Proteomes" id="UP000241209">
    <property type="component" value="Unassembled WGS sequence"/>
</dbReference>
<proteinExistence type="predicted"/>
<evidence type="ECO:0000313" key="3">
    <source>
        <dbReference type="Proteomes" id="UP000241209"/>
    </source>
</evidence>
<dbReference type="Pfam" id="PF11193">
    <property type="entry name" value="DUF2812"/>
    <property type="match status" value="1"/>
</dbReference>
<evidence type="ECO:0000256" key="1">
    <source>
        <dbReference type="SAM" id="Phobius"/>
    </source>
</evidence>
<gene>
    <name evidence="2" type="ORF">BU072_05355</name>
</gene>